<name>A0AAV5TNP4_9BILA</name>
<dbReference type="PANTHER" id="PTHR11668:SF290">
    <property type="entry name" value="SERINE_THREONINE SPECIFIC PROTEIN PHOSPHATASES DOMAIN-CONTAINING PROTEIN"/>
    <property type="match status" value="1"/>
</dbReference>
<keyword evidence="1" id="KW-0812">Transmembrane</keyword>
<dbReference type="Pfam" id="PF00149">
    <property type="entry name" value="Metallophos"/>
    <property type="match status" value="1"/>
</dbReference>
<dbReference type="PRINTS" id="PR00114">
    <property type="entry name" value="STPHPHTASE"/>
</dbReference>
<evidence type="ECO:0000256" key="1">
    <source>
        <dbReference type="SAM" id="Phobius"/>
    </source>
</evidence>
<accession>A0AAV5TNP4</accession>
<dbReference type="PANTHER" id="PTHR11668">
    <property type="entry name" value="SERINE/THREONINE PROTEIN PHOSPHATASE"/>
    <property type="match status" value="1"/>
</dbReference>
<comment type="caution">
    <text evidence="4">The sequence shown here is derived from an EMBL/GenBank/DDBJ whole genome shotgun (WGS) entry which is preliminary data.</text>
</comment>
<dbReference type="EMBL" id="BTSX01000004">
    <property type="protein sequence ID" value="GMS95999.1"/>
    <property type="molecule type" value="Genomic_DNA"/>
</dbReference>
<dbReference type="SUPFAM" id="SSF56300">
    <property type="entry name" value="Metallo-dependent phosphatases"/>
    <property type="match status" value="1"/>
</dbReference>
<protein>
    <recommendedName>
        <fullName evidence="3">Serine/threonine specific protein phosphatases domain-containing protein</fullName>
    </recommendedName>
</protein>
<dbReference type="GO" id="GO:0005634">
    <property type="term" value="C:nucleus"/>
    <property type="evidence" value="ECO:0007669"/>
    <property type="project" value="TreeGrafter"/>
</dbReference>
<keyword evidence="5" id="KW-1185">Reference proteome</keyword>
<feature type="domain" description="Serine/threonine specific protein phosphatases" evidence="3">
    <location>
        <begin position="307"/>
        <end position="591"/>
    </location>
</feature>
<keyword evidence="2" id="KW-0732">Signal</keyword>
<evidence type="ECO:0000313" key="4">
    <source>
        <dbReference type="EMBL" id="GMS95999.1"/>
    </source>
</evidence>
<keyword evidence="1" id="KW-0472">Membrane</keyword>
<dbReference type="Gene3D" id="3.60.21.10">
    <property type="match status" value="1"/>
</dbReference>
<dbReference type="AlphaFoldDB" id="A0AAV5TNP4"/>
<evidence type="ECO:0000256" key="2">
    <source>
        <dbReference type="SAM" id="SignalP"/>
    </source>
</evidence>
<dbReference type="InterPro" id="IPR006186">
    <property type="entry name" value="Ser/Thr-sp_prot-phosphatase"/>
</dbReference>
<dbReference type="GO" id="GO:0005737">
    <property type="term" value="C:cytoplasm"/>
    <property type="evidence" value="ECO:0007669"/>
    <property type="project" value="TreeGrafter"/>
</dbReference>
<feature type="signal peptide" evidence="2">
    <location>
        <begin position="1"/>
        <end position="19"/>
    </location>
</feature>
<keyword evidence="1" id="KW-1133">Transmembrane helix</keyword>
<organism evidence="4 5">
    <name type="scientific">Pristionchus entomophagus</name>
    <dbReference type="NCBI Taxonomy" id="358040"/>
    <lineage>
        <taxon>Eukaryota</taxon>
        <taxon>Metazoa</taxon>
        <taxon>Ecdysozoa</taxon>
        <taxon>Nematoda</taxon>
        <taxon>Chromadorea</taxon>
        <taxon>Rhabditida</taxon>
        <taxon>Rhabditina</taxon>
        <taxon>Diplogasteromorpha</taxon>
        <taxon>Diplogasteroidea</taxon>
        <taxon>Neodiplogasteridae</taxon>
        <taxon>Pristionchus</taxon>
    </lineage>
</organism>
<feature type="chain" id="PRO_5043708583" description="Serine/threonine specific protein phosphatases domain-containing protein" evidence="2">
    <location>
        <begin position="20"/>
        <end position="642"/>
    </location>
</feature>
<gene>
    <name evidence="4" type="ORF">PENTCL1PPCAC_18174</name>
</gene>
<dbReference type="InterPro" id="IPR004843">
    <property type="entry name" value="Calcineurin-like_PHP"/>
</dbReference>
<dbReference type="GO" id="GO:0004722">
    <property type="term" value="F:protein serine/threonine phosphatase activity"/>
    <property type="evidence" value="ECO:0007669"/>
    <property type="project" value="TreeGrafter"/>
</dbReference>
<dbReference type="SMART" id="SM00156">
    <property type="entry name" value="PP2Ac"/>
    <property type="match status" value="1"/>
</dbReference>
<feature type="transmembrane region" description="Helical" evidence="1">
    <location>
        <begin position="142"/>
        <end position="161"/>
    </location>
</feature>
<evidence type="ECO:0000259" key="3">
    <source>
        <dbReference type="SMART" id="SM00156"/>
    </source>
</evidence>
<proteinExistence type="predicted"/>
<sequence length="642" mass="73100">MFCLRVVACLLSCLVLAGAQEGKIECVSRAPPDVDVVPYKPQPPPKYVKCEPSNQSCYYFRYHGTRTSRDFPVHGCAHFEKLPPGCKGGATFYEPNWKLSYRGVKYEGSIKCCGNDFCNEIEEAMFVPVHIDHDDATYFKIYFLYPILLTLFIGLVFIDYLPDFMYKIRTLLHLEKDEQSDCTMQAALEMNPAKSPVFPSNGEVTVKEYTGPNVTGFFWSIHSMLEAIREIEKWRPIDSYLEKERRGRIGRRRHGRDLYKKEFQINSHICNLQASQHEDAKVFREVPTRLTDLLARLIEHGPYQFPHDPNELGDLFEKASEVLAEEPSVVDIDLGVHIIGNLEGSYINLFRWFSICGWPPKEKFVFLGGAIHPTNPYSLEVIALLLALKVKMPSQVYLIRGSAEGQPLNMEDRFPPRVTEALREVAVKALNRLPIAVLINKQILCIHSALPNKISSILELNQVRRPLVKYHKESLEAYLFNAIPDDILSKPIDDLNNGENPLAYVDDAINGFMRKGSLLFLPRDLDDTAKKLKLDLIIRAKSVCRFGISALADHVISLWSAHSIGAAVAGAVINVDHNGIINTTRIYKHQTFNDERTDVCASFLENTLADNLERIDRKKKQTLELDNLHLREPIKERMGYHI</sequence>
<dbReference type="Proteomes" id="UP001432027">
    <property type="component" value="Unassembled WGS sequence"/>
</dbReference>
<dbReference type="InterPro" id="IPR029052">
    <property type="entry name" value="Metallo-depent_PP-like"/>
</dbReference>
<reference evidence="4" key="1">
    <citation type="submission" date="2023-10" db="EMBL/GenBank/DDBJ databases">
        <title>Genome assembly of Pristionchus species.</title>
        <authorList>
            <person name="Yoshida K."/>
            <person name="Sommer R.J."/>
        </authorList>
    </citation>
    <scope>NUCLEOTIDE SEQUENCE</scope>
    <source>
        <strain evidence="4">RS0144</strain>
    </source>
</reference>
<evidence type="ECO:0000313" key="5">
    <source>
        <dbReference type="Proteomes" id="UP001432027"/>
    </source>
</evidence>
<dbReference type="InterPro" id="IPR050341">
    <property type="entry name" value="PP1_catalytic_subunit"/>
</dbReference>